<dbReference type="GeneID" id="62237697"/>
<accession>A0ABQ7I7C5</accession>
<keyword evidence="3" id="KW-1185">Reference proteome</keyword>
<feature type="compositionally biased region" description="Polar residues" evidence="1">
    <location>
        <begin position="495"/>
        <end position="506"/>
    </location>
</feature>
<organism evidence="2 3">
    <name type="scientific">Botrytis deweyae</name>
    <dbReference type="NCBI Taxonomy" id="2478750"/>
    <lineage>
        <taxon>Eukaryota</taxon>
        <taxon>Fungi</taxon>
        <taxon>Dikarya</taxon>
        <taxon>Ascomycota</taxon>
        <taxon>Pezizomycotina</taxon>
        <taxon>Leotiomycetes</taxon>
        <taxon>Helotiales</taxon>
        <taxon>Sclerotiniaceae</taxon>
        <taxon>Botrytis</taxon>
    </lineage>
</organism>
<feature type="compositionally biased region" description="Polar residues" evidence="1">
    <location>
        <begin position="198"/>
        <end position="219"/>
    </location>
</feature>
<dbReference type="RefSeq" id="XP_038805062.1">
    <property type="nucleotide sequence ID" value="XM_038958548.1"/>
</dbReference>
<dbReference type="Proteomes" id="UP000783213">
    <property type="component" value="Unassembled WGS sequence"/>
</dbReference>
<name>A0ABQ7I7C5_9HELO</name>
<protein>
    <submittedName>
        <fullName evidence="2">Uncharacterized protein</fullName>
    </submittedName>
</protein>
<dbReference type="EMBL" id="RCSX01000042">
    <property type="protein sequence ID" value="KAF7915846.1"/>
    <property type="molecule type" value="Genomic_DNA"/>
</dbReference>
<comment type="caution">
    <text evidence="2">The sequence shown here is derived from an EMBL/GenBank/DDBJ whole genome shotgun (WGS) entry which is preliminary data.</text>
</comment>
<feature type="region of interest" description="Disordered" evidence="1">
    <location>
        <begin position="198"/>
        <end position="224"/>
    </location>
</feature>
<gene>
    <name evidence="2" type="ORF">EAE98_010926</name>
</gene>
<evidence type="ECO:0000313" key="3">
    <source>
        <dbReference type="Proteomes" id="UP000783213"/>
    </source>
</evidence>
<evidence type="ECO:0000313" key="2">
    <source>
        <dbReference type="EMBL" id="KAF7915846.1"/>
    </source>
</evidence>
<reference evidence="2 3" key="1">
    <citation type="journal article" date="2020" name="Genome Biol. Evol.">
        <title>Comparative genomics of Sclerotiniaceae.</title>
        <authorList>
            <person name="Valero Jimenez C.A."/>
            <person name="Steentjes M."/>
            <person name="Scholten O.E."/>
            <person name="Van Kan J.A.L."/>
        </authorList>
    </citation>
    <scope>NUCLEOTIDE SEQUENCE [LARGE SCALE GENOMIC DNA]</scope>
    <source>
        <strain evidence="2 3">B1</strain>
    </source>
</reference>
<feature type="region of interest" description="Disordered" evidence="1">
    <location>
        <begin position="484"/>
        <end position="509"/>
    </location>
</feature>
<evidence type="ECO:0000256" key="1">
    <source>
        <dbReference type="SAM" id="MobiDB-lite"/>
    </source>
</evidence>
<proteinExistence type="predicted"/>
<feature type="region of interest" description="Disordered" evidence="1">
    <location>
        <begin position="371"/>
        <end position="395"/>
    </location>
</feature>
<sequence length="684" mass="77434">MPKPQRHADWLNNYFNINNVNGDLKLTSREIADLCNKQLKTEAWTKGPPPKNRRIMTNGVDAQTVGRHMQELKKKKAGKPRATRRTQSAINRIDSVLAKRDGRLWTGDRMLLAKLNQTKPENIKNYVEEKVRQEGRRAKEAGGQVLQDWEARKRSRVASNKYANKMWAEYNKPGKEDEYLQKLENGLISLKTGEAITANSRNHPGSSLNPANGYNLSTNDGEGDDEAIDADASDAIVDDDYPMGNVIGNESESQTGYDFVADSPEYPDHINDLPQSQTQVDIGVNNKKLNLTDGNAENSASQMDFEQNYSNANRNPVFNNADIGVPNPRTNVFEYPASSSGIRAMTQDKGPMLATMQPYRDNTPSRHMHMSFAPSPQVQPSRYTGEPVRRRQNERCHVGPRKEEDMRACHVGYQVHKNQHRNQDAPQMLSNAQLKKRKQPLFEQGVLEVGPLKRQCQSGEFFMSERQPESEQHLSLEQQHNGLDVEERDVEESLDPNSDVGTNFSKTIGRGIVGEPKKLHERDMRVLSASTVRPRNHENIDQEREAGYWDIVAYPESGLRTEHVFSRQSRESGHLNRRSGDKPENAIVILENCEEVRTVEPSQGASNRISVDARQPVNTDRKHGYVESASSPKGYANIWYSQGRIRTFEQPSKSPWQAYHHFDGISTAISMQPTRRKSKAFASH</sequence>
<feature type="compositionally biased region" description="Acidic residues" evidence="1">
    <location>
        <begin position="484"/>
        <end position="494"/>
    </location>
</feature>